<dbReference type="PROSITE" id="PS50883">
    <property type="entry name" value="EAL"/>
    <property type="match status" value="1"/>
</dbReference>
<dbReference type="PANTHER" id="PTHR33121:SF79">
    <property type="entry name" value="CYCLIC DI-GMP PHOSPHODIESTERASE PDED-RELATED"/>
    <property type="match status" value="1"/>
</dbReference>
<accession>A0A418SPR1</accession>
<feature type="domain" description="EAL" evidence="1">
    <location>
        <begin position="25"/>
        <end position="275"/>
    </location>
</feature>
<dbReference type="CDD" id="cd01948">
    <property type="entry name" value="EAL"/>
    <property type="match status" value="1"/>
</dbReference>
<evidence type="ECO:0000313" key="2">
    <source>
        <dbReference type="EMBL" id="RJE82847.1"/>
    </source>
</evidence>
<proteinExistence type="predicted"/>
<dbReference type="Pfam" id="PF00563">
    <property type="entry name" value="EAL"/>
    <property type="match status" value="1"/>
</dbReference>
<organism evidence="2 3">
    <name type="scientific">Paracoccus onubensis</name>
    <dbReference type="NCBI Taxonomy" id="1675788"/>
    <lineage>
        <taxon>Bacteria</taxon>
        <taxon>Pseudomonadati</taxon>
        <taxon>Pseudomonadota</taxon>
        <taxon>Alphaproteobacteria</taxon>
        <taxon>Rhodobacterales</taxon>
        <taxon>Paracoccaceae</taxon>
        <taxon>Paracoccus</taxon>
    </lineage>
</organism>
<name>A0A418SPR1_9RHOB</name>
<dbReference type="Gene3D" id="3.20.20.450">
    <property type="entry name" value="EAL domain"/>
    <property type="match status" value="1"/>
</dbReference>
<dbReference type="OrthoDB" id="23692at2"/>
<dbReference type="InterPro" id="IPR001633">
    <property type="entry name" value="EAL_dom"/>
</dbReference>
<sequence>MDEADVSDTINRDDSPLNYVISQQSRLTLSSVRDAVERGKGFLAFQPIVQARQSQRIAYYEGLIRVADETGRIVPLKDFMPYAETTELGRQIDCLALSLGLQALEEEPALRLAINMSARSIGHPEWNRILYEGVRRNPQTSERLILEITESSAMELPQQVNKFMREIQQYGVSLALDDFGAGYTSFRYLRDFCFDMVKIDGQFVRRIAKQPDNQVLTRALQSIALHFDMFTVAESVETADDAAFLIELGVDCLQGFYFGAPTLAPPWKKPPAAARY</sequence>
<dbReference type="Proteomes" id="UP000284202">
    <property type="component" value="Unassembled WGS sequence"/>
</dbReference>
<comment type="caution">
    <text evidence="2">The sequence shown here is derived from an EMBL/GenBank/DDBJ whole genome shotgun (WGS) entry which is preliminary data.</text>
</comment>
<dbReference type="InterPro" id="IPR035919">
    <property type="entry name" value="EAL_sf"/>
</dbReference>
<dbReference type="PANTHER" id="PTHR33121">
    <property type="entry name" value="CYCLIC DI-GMP PHOSPHODIESTERASE PDEF"/>
    <property type="match status" value="1"/>
</dbReference>
<dbReference type="AlphaFoldDB" id="A0A418SPR1"/>
<dbReference type="EMBL" id="QZCG01000013">
    <property type="protein sequence ID" value="RJE82847.1"/>
    <property type="molecule type" value="Genomic_DNA"/>
</dbReference>
<gene>
    <name evidence="2" type="ORF">D3P04_17515</name>
</gene>
<keyword evidence="3" id="KW-1185">Reference proteome</keyword>
<reference evidence="3" key="1">
    <citation type="submission" date="2018-09" db="EMBL/GenBank/DDBJ databases">
        <title>Acidovorax cavernicola nov. sp. isolated from Gruta de las Maravillas (Aracena, Spain).</title>
        <authorList>
            <person name="Jurado V."/>
            <person name="Gutierrez-Patricio S."/>
            <person name="Gonzalez-Pimentel J.L."/>
            <person name="Miller A.Z."/>
            <person name="Laiz L."/>
            <person name="Saiz-Jimenez C."/>
        </authorList>
    </citation>
    <scope>NUCLEOTIDE SEQUENCE [LARGE SCALE GENOMIC DNA]</scope>
    <source>
        <strain evidence="3">1011MAR3C25</strain>
    </source>
</reference>
<protein>
    <submittedName>
        <fullName evidence="2">EAL domain-containing protein</fullName>
    </submittedName>
</protein>
<dbReference type="GO" id="GO:0071111">
    <property type="term" value="F:cyclic-guanylate-specific phosphodiesterase activity"/>
    <property type="evidence" value="ECO:0007669"/>
    <property type="project" value="InterPro"/>
</dbReference>
<dbReference type="SUPFAM" id="SSF141868">
    <property type="entry name" value="EAL domain-like"/>
    <property type="match status" value="1"/>
</dbReference>
<evidence type="ECO:0000259" key="1">
    <source>
        <dbReference type="PROSITE" id="PS50883"/>
    </source>
</evidence>
<dbReference type="InterPro" id="IPR050706">
    <property type="entry name" value="Cyclic-di-GMP_PDE-like"/>
</dbReference>
<dbReference type="SMART" id="SM00052">
    <property type="entry name" value="EAL"/>
    <property type="match status" value="1"/>
</dbReference>
<evidence type="ECO:0000313" key="3">
    <source>
        <dbReference type="Proteomes" id="UP000284202"/>
    </source>
</evidence>